<dbReference type="EMBL" id="CADCWL010000201">
    <property type="protein sequence ID" value="CAA9577931.1"/>
    <property type="molecule type" value="Genomic_DNA"/>
</dbReference>
<protein>
    <submittedName>
        <fullName evidence="2">Mobile element protein</fullName>
    </submittedName>
</protein>
<feature type="compositionally biased region" description="Basic and acidic residues" evidence="1">
    <location>
        <begin position="22"/>
        <end position="36"/>
    </location>
</feature>
<evidence type="ECO:0000256" key="1">
    <source>
        <dbReference type="SAM" id="MobiDB-lite"/>
    </source>
</evidence>
<feature type="non-terminal residue" evidence="2">
    <location>
        <position position="1"/>
    </location>
</feature>
<feature type="compositionally biased region" description="Low complexity" evidence="1">
    <location>
        <begin position="76"/>
        <end position="94"/>
    </location>
</feature>
<feature type="region of interest" description="Disordered" evidence="1">
    <location>
        <begin position="69"/>
        <end position="128"/>
    </location>
</feature>
<organism evidence="2">
    <name type="scientific">uncultured Thermomicrobiales bacterium</name>
    <dbReference type="NCBI Taxonomy" id="1645740"/>
    <lineage>
        <taxon>Bacteria</taxon>
        <taxon>Pseudomonadati</taxon>
        <taxon>Thermomicrobiota</taxon>
        <taxon>Thermomicrobia</taxon>
        <taxon>Thermomicrobiales</taxon>
        <taxon>environmental samples</taxon>
    </lineage>
</organism>
<feature type="non-terminal residue" evidence="2">
    <location>
        <position position="148"/>
    </location>
</feature>
<proteinExistence type="predicted"/>
<feature type="compositionally biased region" description="Low complexity" evidence="1">
    <location>
        <begin position="10"/>
        <end position="20"/>
    </location>
</feature>
<sequence length="148" mass="15445">ETERLDRRAVGTASPAAATAEVFDRASRQRPPHGDQRYPLGAADRKPVALPPRALRLLEDGLQPLLSVAEGGDLGPGPVSVAAAGGRGGAARLDAPLRRQHRRPGAPARRRGKGGGSAAEALGRSRGGFTTKVHLRCERSGKPMVVVL</sequence>
<reference evidence="2" key="1">
    <citation type="submission" date="2020-02" db="EMBL/GenBank/DDBJ databases">
        <authorList>
            <person name="Meier V. D."/>
        </authorList>
    </citation>
    <scope>NUCLEOTIDE SEQUENCE</scope>
    <source>
        <strain evidence="2">AVDCRST_MAG19</strain>
    </source>
</reference>
<dbReference type="AlphaFoldDB" id="A0A6J4VJS4"/>
<feature type="compositionally biased region" description="Basic residues" evidence="1">
    <location>
        <begin position="98"/>
        <end position="113"/>
    </location>
</feature>
<feature type="region of interest" description="Disordered" evidence="1">
    <location>
        <begin position="1"/>
        <end position="46"/>
    </location>
</feature>
<accession>A0A6J4VJS4</accession>
<gene>
    <name evidence="2" type="ORF">AVDCRST_MAG19-3584</name>
</gene>
<evidence type="ECO:0000313" key="2">
    <source>
        <dbReference type="EMBL" id="CAA9577931.1"/>
    </source>
</evidence>
<name>A0A6J4VJS4_9BACT</name>